<dbReference type="Pfam" id="PF05089">
    <property type="entry name" value="NAGLU"/>
    <property type="match status" value="1"/>
</dbReference>
<dbReference type="AlphaFoldDB" id="D3BUP8"/>
<dbReference type="STRING" id="670386.D3BUP8"/>
<name>D3BUP8_HETP5</name>
<accession>D3BUP8</accession>
<dbReference type="GeneID" id="31367337"/>
<keyword evidence="4" id="KW-1185">Reference proteome</keyword>
<sequence length="469" mass="53608">MGNVNEWAGNLTLGWMVDQRDLQIQILTRMRQFGMQAVLPGFAGHVPEALKSHYPNANITQLSSWNMTVYIHQSPNTFMSIQQDLYGTDHFYNFDPFNELEPPSSDPAYLKNCSQSMFNNLIAVDPQGIWVLQGWLFVYDTEFWQPPQIEAFLSGVPIGKMIVLDLWADVDAGWKITNYFYGHNWIWCMLHNFGGRSGMYGKIPFISTNPIEARSLSPNMVGTGLTPEAIEQNVIVYDLMSEMAWRSTPPDLKEWVDQYVTRRYGKYIEVLADTWYELVGTVFNCSIVTKGPVTILVSVRPQLNFTTSLYYDPIVISKAWSAFLSIDDLHVVNTSTFSFDLTEITTQALSNLFMTTELQMNAAFLNDSYEEFSLLSDALLSIIQDINTIVSTQEMLLVGNWTARARALTPANETTELYEMNARNQITLWGPPDSFDHDYAYKLWGGLTEDFYLARWTLFSQSIFKTTNQ</sequence>
<protein>
    <submittedName>
        <fullName evidence="3">Alpha-N-acetylglucosaminidase</fullName>
    </submittedName>
</protein>
<evidence type="ECO:0000313" key="4">
    <source>
        <dbReference type="Proteomes" id="UP000001396"/>
    </source>
</evidence>
<dbReference type="Proteomes" id="UP000001396">
    <property type="component" value="Unassembled WGS sequence"/>
</dbReference>
<dbReference type="EMBL" id="ADBJ01000060">
    <property type="protein sequence ID" value="EFA74836.1"/>
    <property type="molecule type" value="Genomic_DNA"/>
</dbReference>
<evidence type="ECO:0000259" key="1">
    <source>
        <dbReference type="Pfam" id="PF05089"/>
    </source>
</evidence>
<feature type="domain" description="Alpha-N-acetylglucosaminidase tim-barrel" evidence="1">
    <location>
        <begin position="1"/>
        <end position="246"/>
    </location>
</feature>
<evidence type="ECO:0000259" key="2">
    <source>
        <dbReference type="Pfam" id="PF12972"/>
    </source>
</evidence>
<gene>
    <name evidence="3" type="ORF">PPL_11869</name>
</gene>
<dbReference type="InterPro" id="IPR024733">
    <property type="entry name" value="NAGLU_tim-barrel"/>
</dbReference>
<evidence type="ECO:0000313" key="3">
    <source>
        <dbReference type="EMBL" id="EFA74836.1"/>
    </source>
</evidence>
<dbReference type="PANTHER" id="PTHR12872">
    <property type="entry name" value="ALPHA-N-ACETYLGLUCOSAMINIDASE"/>
    <property type="match status" value="1"/>
</dbReference>
<organism evidence="3 4">
    <name type="scientific">Heterostelium pallidum (strain ATCC 26659 / Pp 5 / PN500)</name>
    <name type="common">Cellular slime mold</name>
    <name type="synonym">Polysphondylium pallidum</name>
    <dbReference type="NCBI Taxonomy" id="670386"/>
    <lineage>
        <taxon>Eukaryota</taxon>
        <taxon>Amoebozoa</taxon>
        <taxon>Evosea</taxon>
        <taxon>Eumycetozoa</taxon>
        <taxon>Dictyostelia</taxon>
        <taxon>Acytosteliales</taxon>
        <taxon>Acytosteliaceae</taxon>
        <taxon>Heterostelium</taxon>
    </lineage>
</organism>
<dbReference type="RefSeq" id="XP_020426970.1">
    <property type="nucleotide sequence ID" value="XM_020582616.1"/>
</dbReference>
<dbReference type="Pfam" id="PF12972">
    <property type="entry name" value="NAGLU_C"/>
    <property type="match status" value="1"/>
</dbReference>
<dbReference type="Gene3D" id="1.20.120.670">
    <property type="entry name" value="N-acetyl-b-d-glucoasminidase"/>
    <property type="match status" value="1"/>
</dbReference>
<proteinExistence type="predicted"/>
<feature type="domain" description="Alpha-N-acetylglucosaminidase C-terminal" evidence="2">
    <location>
        <begin position="255"/>
        <end position="466"/>
    </location>
</feature>
<dbReference type="InterPro" id="IPR024732">
    <property type="entry name" value="NAGLU_C"/>
</dbReference>
<dbReference type="InterPro" id="IPR007781">
    <property type="entry name" value="NAGLU"/>
</dbReference>
<dbReference type="Gene3D" id="3.20.20.80">
    <property type="entry name" value="Glycosidases"/>
    <property type="match status" value="1"/>
</dbReference>
<comment type="caution">
    <text evidence="3">The sequence shown here is derived from an EMBL/GenBank/DDBJ whole genome shotgun (WGS) entry which is preliminary data.</text>
</comment>
<dbReference type="PANTHER" id="PTHR12872:SF1">
    <property type="entry name" value="ALPHA-N-ACETYLGLUCOSAMINIDASE"/>
    <property type="match status" value="1"/>
</dbReference>
<dbReference type="InParanoid" id="D3BUP8"/>
<reference evidence="3 4" key="1">
    <citation type="journal article" date="2011" name="Genome Res.">
        <title>Phylogeny-wide analysis of social amoeba genomes highlights ancient origins for complex intercellular communication.</title>
        <authorList>
            <person name="Heidel A.J."/>
            <person name="Lawal H.M."/>
            <person name="Felder M."/>
            <person name="Schilde C."/>
            <person name="Helps N.R."/>
            <person name="Tunggal B."/>
            <person name="Rivero F."/>
            <person name="John U."/>
            <person name="Schleicher M."/>
            <person name="Eichinger L."/>
            <person name="Platzer M."/>
            <person name="Noegel A.A."/>
            <person name="Schaap P."/>
            <person name="Gloeckner G."/>
        </authorList>
    </citation>
    <scope>NUCLEOTIDE SEQUENCE [LARGE SCALE GENOMIC DNA]</scope>
    <source>
        <strain evidence="4">ATCC 26659 / Pp 5 / PN500</strain>
    </source>
</reference>